<gene>
    <name evidence="1" type="ORF">O181_099979</name>
</gene>
<protein>
    <submittedName>
        <fullName evidence="1">Uncharacterized protein</fullName>
    </submittedName>
</protein>
<accession>A0A9Q3JDR0</accession>
<comment type="caution">
    <text evidence="1">The sequence shown here is derived from an EMBL/GenBank/DDBJ whole genome shotgun (WGS) entry which is preliminary data.</text>
</comment>
<evidence type="ECO:0000313" key="1">
    <source>
        <dbReference type="EMBL" id="MBW0560264.1"/>
    </source>
</evidence>
<keyword evidence="2" id="KW-1185">Reference proteome</keyword>
<dbReference type="AlphaFoldDB" id="A0A9Q3JDR0"/>
<name>A0A9Q3JDR0_9BASI</name>
<proteinExistence type="predicted"/>
<sequence>MMKRSIPSNPEVIMEADANVAANFLAPIKQSGGPPTKARPQFNARSEEPILSHITLDKPCFLCFEWGWWKQDCPVFLGRQAEVF</sequence>
<evidence type="ECO:0000313" key="2">
    <source>
        <dbReference type="Proteomes" id="UP000765509"/>
    </source>
</evidence>
<dbReference type="EMBL" id="AVOT02069334">
    <property type="protein sequence ID" value="MBW0560264.1"/>
    <property type="molecule type" value="Genomic_DNA"/>
</dbReference>
<organism evidence="1 2">
    <name type="scientific">Austropuccinia psidii MF-1</name>
    <dbReference type="NCBI Taxonomy" id="1389203"/>
    <lineage>
        <taxon>Eukaryota</taxon>
        <taxon>Fungi</taxon>
        <taxon>Dikarya</taxon>
        <taxon>Basidiomycota</taxon>
        <taxon>Pucciniomycotina</taxon>
        <taxon>Pucciniomycetes</taxon>
        <taxon>Pucciniales</taxon>
        <taxon>Sphaerophragmiaceae</taxon>
        <taxon>Austropuccinia</taxon>
    </lineage>
</organism>
<dbReference type="Proteomes" id="UP000765509">
    <property type="component" value="Unassembled WGS sequence"/>
</dbReference>
<reference evidence="1" key="1">
    <citation type="submission" date="2021-03" db="EMBL/GenBank/DDBJ databases">
        <title>Draft genome sequence of rust myrtle Austropuccinia psidii MF-1, a brazilian biotype.</title>
        <authorList>
            <person name="Quecine M.C."/>
            <person name="Pachon D.M.R."/>
            <person name="Bonatelli M.L."/>
            <person name="Correr F.H."/>
            <person name="Franceschini L.M."/>
            <person name="Leite T.F."/>
            <person name="Margarido G.R.A."/>
            <person name="Almeida C.A."/>
            <person name="Ferrarezi J.A."/>
            <person name="Labate C.A."/>
        </authorList>
    </citation>
    <scope>NUCLEOTIDE SEQUENCE</scope>
    <source>
        <strain evidence="1">MF-1</strain>
    </source>
</reference>